<evidence type="ECO:0000256" key="1">
    <source>
        <dbReference type="SAM" id="MobiDB-lite"/>
    </source>
</evidence>
<organism evidence="2 3">
    <name type="scientific">Rhodococcus wratislaviensis</name>
    <name type="common">Tsukamurella wratislaviensis</name>
    <dbReference type="NCBI Taxonomy" id="44752"/>
    <lineage>
        <taxon>Bacteria</taxon>
        <taxon>Bacillati</taxon>
        <taxon>Actinomycetota</taxon>
        <taxon>Actinomycetes</taxon>
        <taxon>Mycobacteriales</taxon>
        <taxon>Nocardiaceae</taxon>
        <taxon>Rhodococcus</taxon>
    </lineage>
</organism>
<proteinExistence type="predicted"/>
<dbReference type="EMBL" id="BHYM01000093">
    <property type="protein sequence ID" value="GCE44339.1"/>
    <property type="molecule type" value="Genomic_DNA"/>
</dbReference>
<sequence length="39" mass="3961">MDTPPISTAQSTVFRNADVPAGTANTSRPDTASSGDPQV</sequence>
<name>A0A402CLD7_RHOWR</name>
<comment type="caution">
    <text evidence="2">The sequence shown here is derived from an EMBL/GenBank/DDBJ whole genome shotgun (WGS) entry which is preliminary data.</text>
</comment>
<feature type="compositionally biased region" description="Polar residues" evidence="1">
    <location>
        <begin position="1"/>
        <end position="14"/>
    </location>
</feature>
<dbReference type="AlphaFoldDB" id="A0A402CLD7"/>
<evidence type="ECO:0000313" key="3">
    <source>
        <dbReference type="Proteomes" id="UP000287519"/>
    </source>
</evidence>
<keyword evidence="3" id="KW-1185">Reference proteome</keyword>
<feature type="compositionally biased region" description="Polar residues" evidence="1">
    <location>
        <begin position="23"/>
        <end position="39"/>
    </location>
</feature>
<feature type="region of interest" description="Disordered" evidence="1">
    <location>
        <begin position="1"/>
        <end position="39"/>
    </location>
</feature>
<dbReference type="Proteomes" id="UP000287519">
    <property type="component" value="Unassembled WGS sequence"/>
</dbReference>
<accession>A0A402CLD7</accession>
<protein>
    <submittedName>
        <fullName evidence="2">Uncharacterized protein</fullName>
    </submittedName>
</protein>
<reference evidence="2 3" key="1">
    <citation type="submission" date="2018-11" db="EMBL/GenBank/DDBJ databases">
        <title>Microbial catabolism of amino acid.</title>
        <authorList>
            <person name="Hibi M."/>
            <person name="Ogawa J."/>
        </authorList>
    </citation>
    <scope>NUCLEOTIDE SEQUENCE [LARGE SCALE GENOMIC DNA]</scope>
    <source>
        <strain evidence="2 3">C31-06</strain>
    </source>
</reference>
<evidence type="ECO:0000313" key="2">
    <source>
        <dbReference type="EMBL" id="GCE44339.1"/>
    </source>
</evidence>
<gene>
    <name evidence="2" type="ORF">Rhow_008760</name>
</gene>